<dbReference type="CDD" id="cd07042">
    <property type="entry name" value="STAS_SulP_like_sulfate_transporter"/>
    <property type="match status" value="1"/>
</dbReference>
<feature type="transmembrane region" description="Helical" evidence="5">
    <location>
        <begin position="218"/>
        <end position="241"/>
    </location>
</feature>
<feature type="transmembrane region" description="Helical" evidence="5">
    <location>
        <begin position="118"/>
        <end position="136"/>
    </location>
</feature>
<dbReference type="PANTHER" id="PTHR43310">
    <property type="entry name" value="SULFATE TRANSPORTER YBAR-RELATED"/>
    <property type="match status" value="1"/>
</dbReference>
<comment type="subcellular location">
    <subcellularLocation>
        <location evidence="1">Membrane</location>
        <topology evidence="1">Multi-pass membrane protein</topology>
    </subcellularLocation>
</comment>
<dbReference type="PROSITE" id="PS50801">
    <property type="entry name" value="STAS"/>
    <property type="match status" value="1"/>
</dbReference>
<keyword evidence="2 5" id="KW-0812">Transmembrane</keyword>
<feature type="transmembrane region" description="Helical" evidence="5">
    <location>
        <begin position="319"/>
        <end position="337"/>
    </location>
</feature>
<dbReference type="InterPro" id="IPR036513">
    <property type="entry name" value="STAS_dom_sf"/>
</dbReference>
<dbReference type="GO" id="GO:0016020">
    <property type="term" value="C:membrane"/>
    <property type="evidence" value="ECO:0007669"/>
    <property type="project" value="UniProtKB-SubCell"/>
</dbReference>
<dbReference type="KEGG" id="plig:NAG76_06600"/>
<evidence type="ECO:0000256" key="2">
    <source>
        <dbReference type="ARBA" id="ARBA00022692"/>
    </source>
</evidence>
<dbReference type="InterPro" id="IPR011547">
    <property type="entry name" value="SLC26A/SulP_dom"/>
</dbReference>
<dbReference type="SUPFAM" id="SSF52091">
    <property type="entry name" value="SpoIIaa-like"/>
    <property type="match status" value="1"/>
</dbReference>
<proteinExistence type="predicted"/>
<accession>A0A9J6ZIR5</accession>
<reference evidence="7" key="1">
    <citation type="submission" date="2022-05" db="EMBL/GenBank/DDBJ databases">
        <title>Novel bacterial taxa in a minimal lignocellulolytic consortium and its capacity to transform plastics disclosed by genome-resolved metagenomics.</title>
        <authorList>
            <person name="Rodriguez C.A.D."/>
            <person name="Diaz-Garcia L."/>
            <person name="Herrera K."/>
            <person name="Tarazona N.A."/>
            <person name="Sproer C."/>
            <person name="Overmann J."/>
            <person name="Jimenez D.J."/>
        </authorList>
    </citation>
    <scope>NUCLEOTIDE SEQUENCE</scope>
    <source>
        <strain evidence="7">MAG5</strain>
    </source>
</reference>
<evidence type="ECO:0000313" key="7">
    <source>
        <dbReference type="EMBL" id="URN95911.1"/>
    </source>
</evidence>
<dbReference type="EMBL" id="CP097899">
    <property type="protein sequence ID" value="URN95911.1"/>
    <property type="molecule type" value="Genomic_DNA"/>
</dbReference>
<keyword evidence="3 5" id="KW-1133">Transmembrane helix</keyword>
<evidence type="ECO:0000259" key="6">
    <source>
        <dbReference type="PROSITE" id="PS50801"/>
    </source>
</evidence>
<dbReference type="Proteomes" id="UP001056756">
    <property type="component" value="Chromosome"/>
</dbReference>
<dbReference type="Gene3D" id="3.30.750.24">
    <property type="entry name" value="STAS domain"/>
    <property type="match status" value="1"/>
</dbReference>
<organism evidence="7 8">
    <name type="scientific">Candidatus Pristimantibacillus lignocellulolyticus</name>
    <dbReference type="NCBI Taxonomy" id="2994561"/>
    <lineage>
        <taxon>Bacteria</taxon>
        <taxon>Bacillati</taxon>
        <taxon>Bacillota</taxon>
        <taxon>Bacilli</taxon>
        <taxon>Bacillales</taxon>
        <taxon>Paenibacillaceae</taxon>
        <taxon>Candidatus Pristimantibacillus</taxon>
    </lineage>
</organism>
<feature type="transmembrane region" description="Helical" evidence="5">
    <location>
        <begin position="43"/>
        <end position="60"/>
    </location>
</feature>
<evidence type="ECO:0000313" key="8">
    <source>
        <dbReference type="Proteomes" id="UP001056756"/>
    </source>
</evidence>
<dbReference type="PANTHER" id="PTHR43310:SF1">
    <property type="entry name" value="SULFATE TRANSPORTER YBAR-RELATED"/>
    <property type="match status" value="1"/>
</dbReference>
<protein>
    <submittedName>
        <fullName evidence="7">SulP family inorganic anion transporter</fullName>
    </submittedName>
</protein>
<evidence type="ECO:0000256" key="3">
    <source>
        <dbReference type="ARBA" id="ARBA00022989"/>
    </source>
</evidence>
<feature type="transmembrane region" description="Helical" evidence="5">
    <location>
        <begin position="142"/>
        <end position="160"/>
    </location>
</feature>
<dbReference type="Pfam" id="PF00916">
    <property type="entry name" value="Sulfate_transp"/>
    <property type="match status" value="2"/>
</dbReference>
<dbReference type="AlphaFoldDB" id="A0A9J6ZIR5"/>
<evidence type="ECO:0000256" key="4">
    <source>
        <dbReference type="ARBA" id="ARBA00023136"/>
    </source>
</evidence>
<gene>
    <name evidence="7" type="ORF">NAG76_06600</name>
</gene>
<feature type="transmembrane region" description="Helical" evidence="5">
    <location>
        <begin position="167"/>
        <end position="186"/>
    </location>
</feature>
<dbReference type="InterPro" id="IPR002645">
    <property type="entry name" value="STAS_dom"/>
</dbReference>
<keyword evidence="4 5" id="KW-0472">Membrane</keyword>
<evidence type="ECO:0000256" key="5">
    <source>
        <dbReference type="SAM" id="Phobius"/>
    </source>
</evidence>
<feature type="domain" description="STAS" evidence="6">
    <location>
        <begin position="388"/>
        <end position="484"/>
    </location>
</feature>
<feature type="transmembrane region" description="Helical" evidence="5">
    <location>
        <begin position="294"/>
        <end position="312"/>
    </location>
</feature>
<dbReference type="Pfam" id="PF01740">
    <property type="entry name" value="STAS"/>
    <property type="match status" value="1"/>
</dbReference>
<name>A0A9J6ZIR5_9BACL</name>
<feature type="transmembrane region" description="Helical" evidence="5">
    <location>
        <begin position="261"/>
        <end position="282"/>
    </location>
</feature>
<feature type="transmembrane region" description="Helical" evidence="5">
    <location>
        <begin position="349"/>
        <end position="381"/>
    </location>
</feature>
<dbReference type="InterPro" id="IPR052706">
    <property type="entry name" value="Membrane-Transporter-like"/>
</dbReference>
<evidence type="ECO:0000256" key="1">
    <source>
        <dbReference type="ARBA" id="ARBA00004141"/>
    </source>
</evidence>
<sequence length="484" mass="51846">MLNTLRSTWFFNVRGDVLAGVTVALALIPEAIAFSIIAGVDPMVGIHASFCIAVLISIFGGRPGMISAATGAMSILMVTLVAQYGIEYLYATTILTGLIQYAIGALKLGKWISFVPQSVLSGFLNSLGIMVFMSQLQHFVDATWVVYTIGAVTLLIVYGLPYITKAIPSTLVAIVVMTIVTIVIGLDVKTVGDMGIINSSLPLFHWPNVPISWETLKIIAPVAVTMAIVGLLESLITATVLDEQTKTKSDKNKEVRGQGIANTITGMFGGMAGCAMIGQSLINVRSGGRGRLSTMVAGGVLLLLIVVLRDVVVKIPMPALAGVMIMVAISTFEWQSIKNIPKAPIADTMTMIVTVVVILITHNLAQGVLVGVLLSAVIFAIQSSRLHIITEKDDHRKIITYYINGPLFFATSTMFDQSIEAVEGYDRVVIDGSQSKVWDQSAILSLAKVVNRLRESGNEVELILFDKDSSLLVKKSGMTETLGA</sequence>